<dbReference type="EMBL" id="BMAW01048116">
    <property type="protein sequence ID" value="GFS64235.1"/>
    <property type="molecule type" value="Genomic_DNA"/>
</dbReference>
<keyword evidence="3" id="KW-1185">Reference proteome</keyword>
<evidence type="ECO:0000313" key="3">
    <source>
        <dbReference type="Proteomes" id="UP000887013"/>
    </source>
</evidence>
<dbReference type="AlphaFoldDB" id="A0A8X6KPG2"/>
<reference evidence="2" key="1">
    <citation type="submission" date="2020-08" db="EMBL/GenBank/DDBJ databases">
        <title>Multicomponent nature underlies the extraordinary mechanical properties of spider dragline silk.</title>
        <authorList>
            <person name="Kono N."/>
            <person name="Nakamura H."/>
            <person name="Mori M."/>
            <person name="Yoshida Y."/>
            <person name="Ohtoshi R."/>
            <person name="Malay A.D."/>
            <person name="Moran D.A.P."/>
            <person name="Tomita M."/>
            <person name="Numata K."/>
            <person name="Arakawa K."/>
        </authorList>
    </citation>
    <scope>NUCLEOTIDE SEQUENCE</scope>
</reference>
<evidence type="ECO:0000313" key="1">
    <source>
        <dbReference type="EMBL" id="GFS58115.1"/>
    </source>
</evidence>
<organism evidence="2 3">
    <name type="scientific">Nephila pilipes</name>
    <name type="common">Giant wood spider</name>
    <name type="synonym">Nephila maculata</name>
    <dbReference type="NCBI Taxonomy" id="299642"/>
    <lineage>
        <taxon>Eukaryota</taxon>
        <taxon>Metazoa</taxon>
        <taxon>Ecdysozoa</taxon>
        <taxon>Arthropoda</taxon>
        <taxon>Chelicerata</taxon>
        <taxon>Arachnida</taxon>
        <taxon>Araneae</taxon>
        <taxon>Araneomorphae</taxon>
        <taxon>Entelegynae</taxon>
        <taxon>Araneoidea</taxon>
        <taxon>Nephilidae</taxon>
        <taxon>Nephila</taxon>
    </lineage>
</organism>
<accession>A0A8X6KPG2</accession>
<sequence>MVKGRVIRTTLIAFSYAKENKTLLGTNFLQNAGFVLNLKHSDWFFSDSPHQTYDFIKEVIIQEVKSRHNLEENTCLLAMSKVKSDA</sequence>
<comment type="caution">
    <text evidence="2">The sequence shown here is derived from an EMBL/GenBank/DDBJ whole genome shotgun (WGS) entry which is preliminary data.</text>
</comment>
<gene>
    <name evidence="1" type="ORF">NPIL_467001</name>
    <name evidence="2" type="ORF">NPIL_484331</name>
</gene>
<dbReference type="OrthoDB" id="425619at2759"/>
<evidence type="ECO:0000313" key="2">
    <source>
        <dbReference type="EMBL" id="GFS64235.1"/>
    </source>
</evidence>
<dbReference type="EMBL" id="BMAW01093007">
    <property type="protein sequence ID" value="GFS58115.1"/>
    <property type="molecule type" value="Genomic_DNA"/>
</dbReference>
<name>A0A8X6KPG2_NEPPI</name>
<proteinExistence type="predicted"/>
<dbReference type="Proteomes" id="UP000887013">
    <property type="component" value="Unassembled WGS sequence"/>
</dbReference>
<protein>
    <submittedName>
        <fullName evidence="2">Uncharacterized protein</fullName>
    </submittedName>
</protein>